<evidence type="ECO:0000256" key="1">
    <source>
        <dbReference type="ARBA" id="ARBA00004613"/>
    </source>
</evidence>
<keyword evidence="2" id="KW-0964">Secreted</keyword>
<dbReference type="PANTHER" id="PTHR38340:SF1">
    <property type="entry name" value="S-LAYER PROTEIN"/>
    <property type="match status" value="1"/>
</dbReference>
<dbReference type="Pfam" id="PF00353">
    <property type="entry name" value="HemolysinCabind"/>
    <property type="match status" value="3"/>
</dbReference>
<evidence type="ECO:0000313" key="4">
    <source>
        <dbReference type="Proteomes" id="UP000198761"/>
    </source>
</evidence>
<accession>A0A1H8BRZ1</accession>
<dbReference type="InterPro" id="IPR011049">
    <property type="entry name" value="Serralysin-like_metalloprot_C"/>
</dbReference>
<evidence type="ECO:0000256" key="2">
    <source>
        <dbReference type="ARBA" id="ARBA00022525"/>
    </source>
</evidence>
<reference evidence="3 4" key="1">
    <citation type="submission" date="2016-10" db="EMBL/GenBank/DDBJ databases">
        <authorList>
            <person name="de Groot N.N."/>
        </authorList>
    </citation>
    <scope>NUCLEOTIDE SEQUENCE [LARGE SCALE GENOMIC DNA]</scope>
    <source>
        <strain evidence="3 4">DSM 3857</strain>
    </source>
</reference>
<dbReference type="GO" id="GO:0005576">
    <property type="term" value="C:extracellular region"/>
    <property type="evidence" value="ECO:0007669"/>
    <property type="project" value="UniProtKB-SubCell"/>
</dbReference>
<dbReference type="Gene3D" id="2.150.10.10">
    <property type="entry name" value="Serralysin-like metalloprotease, C-terminal"/>
    <property type="match status" value="1"/>
</dbReference>
<keyword evidence="4" id="KW-1185">Reference proteome</keyword>
<comment type="subcellular location">
    <subcellularLocation>
        <location evidence="1">Secreted</location>
    </subcellularLocation>
</comment>
<dbReference type="InterPro" id="IPR050557">
    <property type="entry name" value="RTX_toxin/Mannuronan_C5-epim"/>
</dbReference>
<sequence length="457" mass="47688">MARITLSSQIVQDLHDREIYIETHPEDFNFKNLYQSALNAFDQLTDFGPTSISLASKAVSLTYKSGAVTFKLAFTGSGIGPVSSMDALIDAIDSGMAEGRIDDVVLTRNGTAILSLALSDSGYTLRSGPDFFTVTGALPTTFDDLYRITDLLSAADLDTVAAMTNSQRTAYFDALSDFGITGLSLGSGTKTFASFTLTEDSLTLSVAGFTLTIDGTFPTDFGALAATAWQIVTTTPDGGFPDLTGLSHFALDKLTFTGPDGDTLMEITGPITDEASTIPDRVTLDGFVMPRGTQLYLGDDWVNGGSGAEVILGTVTDGTPDGFGDDYLMGNGGADVIYAYAGKDTLSGGGGKDRLFGGDGDDQISGDAENDLLDGGTGKDLLGGGSGADRFVFGARDVIEDFGWGKDRIVITGAADSFDDLIITARNGDTLVTFGAATLTLLDVAPDSLDAADFIFA</sequence>
<dbReference type="PRINTS" id="PR00313">
    <property type="entry name" value="CABNDNGRPT"/>
</dbReference>
<dbReference type="STRING" id="933059.SAMN04488103_102242"/>
<gene>
    <name evidence="3" type="ORF">SAMN04488103_102242</name>
</gene>
<dbReference type="RefSeq" id="WP_139201524.1">
    <property type="nucleotide sequence ID" value="NZ_FOCE01000002.1"/>
</dbReference>
<dbReference type="PROSITE" id="PS00330">
    <property type="entry name" value="HEMOLYSIN_CALCIUM"/>
    <property type="match status" value="1"/>
</dbReference>
<dbReference type="Proteomes" id="UP000198761">
    <property type="component" value="Unassembled WGS sequence"/>
</dbReference>
<dbReference type="AlphaFoldDB" id="A0A1H8BRZ1"/>
<dbReference type="EMBL" id="FOCE01000002">
    <property type="protein sequence ID" value="SEM84904.1"/>
    <property type="molecule type" value="Genomic_DNA"/>
</dbReference>
<dbReference type="SUPFAM" id="SSF51120">
    <property type="entry name" value="beta-Roll"/>
    <property type="match status" value="1"/>
</dbReference>
<name>A0A1H8BRZ1_9RHOB</name>
<dbReference type="PANTHER" id="PTHR38340">
    <property type="entry name" value="S-LAYER PROTEIN"/>
    <property type="match status" value="1"/>
</dbReference>
<dbReference type="GO" id="GO:0005509">
    <property type="term" value="F:calcium ion binding"/>
    <property type="evidence" value="ECO:0007669"/>
    <property type="project" value="InterPro"/>
</dbReference>
<protein>
    <recommendedName>
        <fullName evidence="5">Hemolysin-type calcium-binding repeat-containing protein</fullName>
    </recommendedName>
</protein>
<evidence type="ECO:0000313" key="3">
    <source>
        <dbReference type="EMBL" id="SEM84904.1"/>
    </source>
</evidence>
<proteinExistence type="predicted"/>
<dbReference type="OrthoDB" id="7861531at2"/>
<dbReference type="InterPro" id="IPR018511">
    <property type="entry name" value="Hemolysin-typ_Ca-bd_CS"/>
</dbReference>
<evidence type="ECO:0008006" key="5">
    <source>
        <dbReference type="Google" id="ProtNLM"/>
    </source>
</evidence>
<dbReference type="InterPro" id="IPR001343">
    <property type="entry name" value="Hemolysn_Ca-bd"/>
</dbReference>
<organism evidence="3 4">
    <name type="scientific">Gemmobacter aquatilis</name>
    <dbReference type="NCBI Taxonomy" id="933059"/>
    <lineage>
        <taxon>Bacteria</taxon>
        <taxon>Pseudomonadati</taxon>
        <taxon>Pseudomonadota</taxon>
        <taxon>Alphaproteobacteria</taxon>
        <taxon>Rhodobacterales</taxon>
        <taxon>Paracoccaceae</taxon>
        <taxon>Gemmobacter</taxon>
    </lineage>
</organism>